<organism evidence="3 4">
    <name type="scientific">Candidatus Fervidibacter sacchari</name>
    <dbReference type="NCBI Taxonomy" id="1448929"/>
    <lineage>
        <taxon>Bacteria</taxon>
        <taxon>Candidatus Fervidibacterota</taxon>
        <taxon>Candidatus Fervidibacter</taxon>
    </lineage>
</organism>
<keyword evidence="4" id="KW-1185">Reference proteome</keyword>
<dbReference type="RefSeq" id="WP_259094966.1">
    <property type="nucleotide sequence ID" value="NZ_CP130454.1"/>
</dbReference>
<name>A0ABT2ELT2_9BACT</name>
<comment type="caution">
    <text evidence="3">The sequence shown here is derived from an EMBL/GenBank/DDBJ whole genome shotgun (WGS) entry which is preliminary data.</text>
</comment>
<accession>A0ABT2ELT2</accession>
<dbReference type="EMBL" id="JANUCP010000002">
    <property type="protein sequence ID" value="MCS3918904.1"/>
    <property type="molecule type" value="Genomic_DNA"/>
</dbReference>
<proteinExistence type="predicted"/>
<feature type="compositionally biased region" description="Basic and acidic residues" evidence="1">
    <location>
        <begin position="173"/>
        <end position="191"/>
    </location>
</feature>
<dbReference type="Proteomes" id="UP001204798">
    <property type="component" value="Unassembled WGS sequence"/>
</dbReference>
<sequence>MSENRVGTLAFLAFLAIVAVFLNWRYWRQRATAVTTSDDALMQQIVADLSNLPPHIGDHKAPVVIRVSIAPKHGGPCTKGTVEFVRQLVRDYSGKVQAYFHKVSHGGKVECAAELTINGKKTFTVNLGGKQRTITLHGTARPGDSMSFLIRQIVEQEIEKVSQQKEVSSAETKGSKKHEAQQERKVGEQKL</sequence>
<protein>
    <submittedName>
        <fullName evidence="3">Uncharacterized protein</fullName>
    </submittedName>
</protein>
<evidence type="ECO:0000256" key="2">
    <source>
        <dbReference type="SAM" id="Phobius"/>
    </source>
</evidence>
<evidence type="ECO:0000313" key="4">
    <source>
        <dbReference type="Proteomes" id="UP001204798"/>
    </source>
</evidence>
<reference evidence="3 4" key="1">
    <citation type="submission" date="2022-08" db="EMBL/GenBank/DDBJ databases">
        <title>Bacterial and archaeal communities from various locations to study Microbial Dark Matter (Phase II).</title>
        <authorList>
            <person name="Stepanauskas R."/>
        </authorList>
    </citation>
    <scope>NUCLEOTIDE SEQUENCE [LARGE SCALE GENOMIC DNA]</scope>
    <source>
        <strain evidence="3 4">PD1</strain>
    </source>
</reference>
<feature type="transmembrane region" description="Helical" evidence="2">
    <location>
        <begin position="6"/>
        <end position="24"/>
    </location>
</feature>
<evidence type="ECO:0000256" key="1">
    <source>
        <dbReference type="SAM" id="MobiDB-lite"/>
    </source>
</evidence>
<keyword evidence="2" id="KW-0472">Membrane</keyword>
<feature type="region of interest" description="Disordered" evidence="1">
    <location>
        <begin position="161"/>
        <end position="191"/>
    </location>
</feature>
<keyword evidence="2" id="KW-0812">Transmembrane</keyword>
<evidence type="ECO:0000313" key="3">
    <source>
        <dbReference type="EMBL" id="MCS3918904.1"/>
    </source>
</evidence>
<keyword evidence="2" id="KW-1133">Transmembrane helix</keyword>
<gene>
    <name evidence="3" type="ORF">M2350_001304</name>
</gene>